<feature type="compositionally biased region" description="Polar residues" evidence="1">
    <location>
        <begin position="169"/>
        <end position="183"/>
    </location>
</feature>
<accession>A0ABN0AHK1</accession>
<gene>
    <name evidence="3" type="ORF">HMPREF0281_00377</name>
</gene>
<dbReference type="PANTHER" id="PTHR35335:SF1">
    <property type="entry name" value="UPF0716 PROTEIN FXSA"/>
    <property type="match status" value="1"/>
</dbReference>
<evidence type="ECO:0000256" key="2">
    <source>
        <dbReference type="SAM" id="Phobius"/>
    </source>
</evidence>
<dbReference type="EMBL" id="ADNS01000002">
    <property type="protein sequence ID" value="EFG82347.1"/>
    <property type="molecule type" value="Genomic_DNA"/>
</dbReference>
<feature type="transmembrane region" description="Helical" evidence="2">
    <location>
        <begin position="7"/>
        <end position="25"/>
    </location>
</feature>
<feature type="transmembrane region" description="Helical" evidence="2">
    <location>
        <begin position="31"/>
        <end position="53"/>
    </location>
</feature>
<evidence type="ECO:0000256" key="1">
    <source>
        <dbReference type="SAM" id="MobiDB-lite"/>
    </source>
</evidence>
<feature type="compositionally biased region" description="Low complexity" evidence="1">
    <location>
        <begin position="208"/>
        <end position="228"/>
    </location>
</feature>
<comment type="caution">
    <text evidence="3">The sequence shown here is derived from an EMBL/GenBank/DDBJ whole genome shotgun (WGS) entry which is preliminary data.</text>
</comment>
<name>A0ABN0AHK1_CORAM</name>
<proteinExistence type="predicted"/>
<reference evidence="3 4" key="1">
    <citation type="submission" date="2010-04" db="EMBL/GenBank/DDBJ databases">
        <authorList>
            <person name="Weinstock G."/>
            <person name="Sodergren E."/>
            <person name="Clifton S."/>
            <person name="Fulton L."/>
            <person name="Fulton B."/>
            <person name="Courtney L."/>
            <person name="Fronick C."/>
            <person name="Harrison M."/>
            <person name="Strong C."/>
            <person name="Farmer C."/>
            <person name="Delahaunty K."/>
            <person name="Markovic C."/>
            <person name="Hall O."/>
            <person name="Minx P."/>
            <person name="Tomlinson C."/>
            <person name="Mitreva M."/>
            <person name="Hou S."/>
            <person name="Wollam A."/>
            <person name="Pepin K.H."/>
            <person name="Johnson M."/>
            <person name="Bhonagiri V."/>
            <person name="Zhang X."/>
            <person name="Suruliraj S."/>
            <person name="Warren W."/>
            <person name="Chinwalla A."/>
            <person name="Mardis E.R."/>
            <person name="Wilson R.K."/>
        </authorList>
    </citation>
    <scope>NUCLEOTIDE SEQUENCE [LARGE SCALE GENOMIC DNA]</scope>
    <source>
        <strain evidence="3 4">DSM 20306</strain>
    </source>
</reference>
<feature type="transmembrane region" description="Helical" evidence="2">
    <location>
        <begin position="85"/>
        <end position="109"/>
    </location>
</feature>
<organism evidence="3 4">
    <name type="scientific">Corynebacterium ammoniagenes DSM 20306</name>
    <dbReference type="NCBI Taxonomy" id="649754"/>
    <lineage>
        <taxon>Bacteria</taxon>
        <taxon>Bacillati</taxon>
        <taxon>Actinomycetota</taxon>
        <taxon>Actinomycetes</taxon>
        <taxon>Mycobacteriales</taxon>
        <taxon>Corynebacteriaceae</taxon>
        <taxon>Corynebacterium</taxon>
    </lineage>
</organism>
<sequence length="228" mass="23977">MGSIMPFMLVLFVYIVLEGLAFVGVSQLIGVGWTLLVLLATMLFGMTIASLEVRRIMRGKTKRTEDGSVIMEDATPGRTAGNVGLTLAGGVLLSLPGFITTIIGVFLILPPTRALLRTLLSAKLFKSVENLGVRFYDASPMAGQHDSYGSFGNFGNPGGPAGGFGASRATGSHPSAQSTGSQPDNHEVIDEEEIRSWTESISPEDFRSSNGSQGSDDSGSDGSSRGDK</sequence>
<keyword evidence="4" id="KW-1185">Reference proteome</keyword>
<keyword evidence="2" id="KW-1133">Transmembrane helix</keyword>
<dbReference type="NCBIfam" id="NF008528">
    <property type="entry name" value="PRK11463.1-2"/>
    <property type="match status" value="1"/>
</dbReference>
<evidence type="ECO:0000313" key="4">
    <source>
        <dbReference type="Proteomes" id="UP000006015"/>
    </source>
</evidence>
<dbReference type="Pfam" id="PF04186">
    <property type="entry name" value="FxsA"/>
    <property type="match status" value="1"/>
</dbReference>
<dbReference type="PANTHER" id="PTHR35335">
    <property type="entry name" value="UPF0716 PROTEIN FXSA"/>
    <property type="match status" value="1"/>
</dbReference>
<keyword evidence="2" id="KW-0472">Membrane</keyword>
<dbReference type="InterPro" id="IPR007313">
    <property type="entry name" value="FxsA"/>
</dbReference>
<dbReference type="Proteomes" id="UP000006015">
    <property type="component" value="Unassembled WGS sequence"/>
</dbReference>
<feature type="region of interest" description="Disordered" evidence="1">
    <location>
        <begin position="159"/>
        <end position="228"/>
    </location>
</feature>
<protein>
    <submittedName>
        <fullName evidence="3">FxsA cytoplasmic membrane protein</fullName>
    </submittedName>
</protein>
<keyword evidence="2" id="KW-0812">Transmembrane</keyword>
<evidence type="ECO:0000313" key="3">
    <source>
        <dbReference type="EMBL" id="EFG82347.1"/>
    </source>
</evidence>